<dbReference type="Gene3D" id="3.20.20.70">
    <property type="entry name" value="Aldolase class I"/>
    <property type="match status" value="1"/>
</dbReference>
<dbReference type="OrthoDB" id="2108802at2759"/>
<reference evidence="6 7" key="1">
    <citation type="submission" date="2018-05" db="EMBL/GenBank/DDBJ databases">
        <title>Whole genome sequencing for identification of molecular markers to develop diagnostic detection tools for the regulated plant pathogen Lachnellula willkommii.</title>
        <authorList>
            <person name="Giroux E."/>
            <person name="Bilodeau G."/>
        </authorList>
    </citation>
    <scope>NUCLEOTIDE SEQUENCE [LARGE SCALE GENOMIC DNA]</scope>
    <source>
        <strain evidence="6 7">CBS 625.97</strain>
    </source>
</reference>
<proteinExistence type="predicted"/>
<dbReference type="EMBL" id="QGMG01000274">
    <property type="protein sequence ID" value="TVY55107.1"/>
    <property type="molecule type" value="Genomic_DNA"/>
</dbReference>
<dbReference type="GO" id="GO:0004557">
    <property type="term" value="F:alpha-galactosidase activity"/>
    <property type="evidence" value="ECO:0007669"/>
    <property type="project" value="UniProtKB-EC"/>
</dbReference>
<keyword evidence="4" id="KW-0812">Transmembrane</keyword>
<dbReference type="PANTHER" id="PTHR35273:SF2">
    <property type="entry name" value="ALPHA-GALACTOSIDASE"/>
    <property type="match status" value="1"/>
</dbReference>
<evidence type="ECO:0000259" key="5">
    <source>
        <dbReference type="Pfam" id="PF03537"/>
    </source>
</evidence>
<feature type="domain" description="Glycoside-hydrolase family GH114 TIM-barrel" evidence="5">
    <location>
        <begin position="136"/>
        <end position="362"/>
    </location>
</feature>
<keyword evidence="7" id="KW-1185">Reference proteome</keyword>
<comment type="caution">
    <text evidence="6">The sequence shown here is derived from an EMBL/GenBank/DDBJ whole genome shotgun (WGS) entry which is preliminary data.</text>
</comment>
<dbReference type="SUPFAM" id="SSF51445">
    <property type="entry name" value="(Trans)glycosidases"/>
    <property type="match status" value="1"/>
</dbReference>
<evidence type="ECO:0000313" key="6">
    <source>
        <dbReference type="EMBL" id="TVY55107.1"/>
    </source>
</evidence>
<evidence type="ECO:0000256" key="1">
    <source>
        <dbReference type="ARBA" id="ARBA00001255"/>
    </source>
</evidence>
<feature type="region of interest" description="Disordered" evidence="3">
    <location>
        <begin position="101"/>
        <end position="127"/>
    </location>
</feature>
<protein>
    <recommendedName>
        <fullName evidence="2">alpha-galactosidase</fullName>
        <ecNumber evidence="2">3.2.1.22</ecNumber>
    </recommendedName>
</protein>
<evidence type="ECO:0000256" key="4">
    <source>
        <dbReference type="SAM" id="Phobius"/>
    </source>
</evidence>
<evidence type="ECO:0000313" key="7">
    <source>
        <dbReference type="Proteomes" id="UP000481288"/>
    </source>
</evidence>
<dbReference type="EC" id="3.2.1.22" evidence="2"/>
<keyword evidence="4" id="KW-1133">Transmembrane helix</keyword>
<accession>A0A7D8YZ12</accession>
<evidence type="ECO:0000256" key="2">
    <source>
        <dbReference type="ARBA" id="ARBA00012755"/>
    </source>
</evidence>
<feature type="compositionally biased region" description="Gly residues" evidence="3">
    <location>
        <begin position="101"/>
        <end position="111"/>
    </location>
</feature>
<evidence type="ECO:0000256" key="3">
    <source>
        <dbReference type="SAM" id="MobiDB-lite"/>
    </source>
</evidence>
<dbReference type="InterPro" id="IPR013785">
    <property type="entry name" value="Aldolase_TIM"/>
</dbReference>
<dbReference type="InterPro" id="IPR004352">
    <property type="entry name" value="GH114_TIM-barrel"/>
</dbReference>
<organism evidence="6 7">
    <name type="scientific">Lachnellula cervina</name>
    <dbReference type="NCBI Taxonomy" id="1316786"/>
    <lineage>
        <taxon>Eukaryota</taxon>
        <taxon>Fungi</taxon>
        <taxon>Dikarya</taxon>
        <taxon>Ascomycota</taxon>
        <taxon>Pezizomycotina</taxon>
        <taxon>Leotiomycetes</taxon>
        <taxon>Helotiales</taxon>
        <taxon>Lachnaceae</taxon>
        <taxon>Lachnellula</taxon>
    </lineage>
</organism>
<dbReference type="InterPro" id="IPR017853">
    <property type="entry name" value="GH"/>
</dbReference>
<dbReference type="Pfam" id="PF03537">
    <property type="entry name" value="Glyco_hydro_114"/>
    <property type="match status" value="1"/>
</dbReference>
<sequence length="367" mass="39352">MIFTLSGNNVLALSTIQRSISNFPGPLPRSLVWLAMSPSWTSRPRDKLDETDATPNASANRSCLSRRSKRFWTLLAAGIILLVVAIGLGIGLGVGLSGGSGDDSGDGGGGSSAPLPPNNNTNATSGEYWKPASGISWQIVLQNPPTDTSLNVSVYDIDLFDNNASTISTLHAQGRKVICYFSAGSYEPKRPDSSQFTKSDYGKELKGWPGEHWLNTNSTNVRNIMSARLALASSKGCDGVDPDNVDGYDNDSGFSLTPSTAVDFLSFLAIGAHGYNMSIGLKNAGAIVNATVDFLQWEVNEQCVQYQECDLFQPFIEAGKPVFHIEYPDSAPTISSSARNGACDDSEAHGFSTVLKEMDLNDWVEDC</sequence>
<dbReference type="AlphaFoldDB" id="A0A7D8YZ12"/>
<keyword evidence="4" id="KW-0472">Membrane</keyword>
<feature type="transmembrane region" description="Helical" evidence="4">
    <location>
        <begin position="71"/>
        <end position="96"/>
    </location>
</feature>
<dbReference type="PANTHER" id="PTHR35273">
    <property type="entry name" value="ALPHA-1,4 POLYGALACTOSAMINIDASE, PUTATIVE (AFU_ORTHOLOGUE AFUA_3G07890)-RELATED"/>
    <property type="match status" value="1"/>
</dbReference>
<name>A0A7D8YZ12_9HELO</name>
<gene>
    <name evidence="6" type="ORF">LCER1_G004340</name>
</gene>
<comment type="catalytic activity">
    <reaction evidence="1">
        <text>Hydrolysis of terminal, non-reducing alpha-D-galactose residues in alpha-D-galactosides, including galactose oligosaccharides, galactomannans and galactolipids.</text>
        <dbReference type="EC" id="3.2.1.22"/>
    </reaction>
</comment>
<dbReference type="Proteomes" id="UP000481288">
    <property type="component" value="Unassembled WGS sequence"/>
</dbReference>